<feature type="domain" description="CHASE2" evidence="2">
    <location>
        <begin position="395"/>
        <end position="749"/>
    </location>
</feature>
<dbReference type="InterPro" id="IPR024983">
    <property type="entry name" value="CHAT_dom"/>
</dbReference>
<dbReference type="RefSeq" id="WP_283759153.1">
    <property type="nucleotide sequence ID" value="NZ_JAQOSQ010000015.1"/>
</dbReference>
<dbReference type="Pfam" id="PF12770">
    <property type="entry name" value="CHAT"/>
    <property type="match status" value="1"/>
</dbReference>
<keyword evidence="4" id="KW-1185">Reference proteome</keyword>
<dbReference type="EMBL" id="JAQOSQ010000015">
    <property type="protein sequence ID" value="MDJ1184498.1"/>
    <property type="molecule type" value="Genomic_DNA"/>
</dbReference>
<dbReference type="InterPro" id="IPR007890">
    <property type="entry name" value="CHASE2"/>
</dbReference>
<feature type="transmembrane region" description="Helical" evidence="1">
    <location>
        <begin position="762"/>
        <end position="783"/>
    </location>
</feature>
<accession>A0ABT7BZ75</accession>
<proteinExistence type="predicted"/>
<keyword evidence="1" id="KW-0472">Membrane</keyword>
<sequence>MPSQIYKLRVRQIGDLCDFELIWGAGQTLSTQIPYSPTLAETYQRWQENYLQFYRQLRGRVHKRGIVSKPSEDWRSLLVKAEAELLDRFHYWLLSPELAPIRRQLAGTAAIAPHPLMVCFTCTPLALARLPWETWEIGTDLGVSEHIRLVRTPGNIAREPTYPTGRKARVLAILGDDTGLEFQGDRDAVTSLSRLATVEFVGWTGGADRDRLKHDICQAIADPRGWDILFFAGHSNETELTGGELAIAPGVSLSIHEISESLHLAKTRGLQFAIFNSCSGLAIAQSLINLGLNQVAVMREPIHNKVAQEFLMQFIKSLTQFRDVYQALSEACDYLQQQEKRLTYPSAYLVPSLFTHPEAELFQIQPFGWQEQLKQWTPNRWEAIGMAALATLSCLLPLQTRLLDRRIGMQARYRHLTAQIESNPTLPITIVQIDNQSIAKAGISTPVPMDRTYLARLIQRLSDLEVKAIGVDYLLDRPHTTLGSGESDWILAETLRHAIANQQTWFVFVSKRDPGQGWISVLPEIADPAWSLQGRISIFKQGYMQMVNSRSPSTPLPFSYLLALAFDRPDNAEVNPVQPELKSVQDLEEQLLADLGPESDRLIAIAQTSGIAWISYALEQMWLHPVIDYSLPPSQVYYCLPAWQLLEMTAETNLESDRYCSPPPTLEAFANSVIILAPGGYDEAGITPGGDNIKPPPAGFEYWTNQRILTGGEVHGYMLHHFLQRRLVIPIPDLWMVLLAAVFGKGFVLFRKHRPISFRQVITASVILTILYGLLALQVYVSASILLPWLLPIAMVWWFAMGSSAIALHLEPGNRKRNRD</sequence>
<feature type="transmembrane region" description="Helical" evidence="1">
    <location>
        <begin position="734"/>
        <end position="750"/>
    </location>
</feature>
<feature type="transmembrane region" description="Helical" evidence="1">
    <location>
        <begin position="789"/>
        <end position="810"/>
    </location>
</feature>
<gene>
    <name evidence="3" type="ORF">PMH09_15025</name>
</gene>
<organism evidence="3 4">
    <name type="scientific">Roseofilum casamattae BLCC-M143</name>
    <dbReference type="NCBI Taxonomy" id="3022442"/>
    <lineage>
        <taxon>Bacteria</taxon>
        <taxon>Bacillati</taxon>
        <taxon>Cyanobacteriota</taxon>
        <taxon>Cyanophyceae</taxon>
        <taxon>Desertifilales</taxon>
        <taxon>Desertifilaceae</taxon>
        <taxon>Roseofilum</taxon>
        <taxon>Roseofilum casamattae</taxon>
    </lineage>
</organism>
<name>A0ABT7BZ75_9CYAN</name>
<evidence type="ECO:0000313" key="3">
    <source>
        <dbReference type="EMBL" id="MDJ1184498.1"/>
    </source>
</evidence>
<dbReference type="SMART" id="SM01080">
    <property type="entry name" value="CHASE2"/>
    <property type="match status" value="1"/>
</dbReference>
<evidence type="ECO:0000259" key="2">
    <source>
        <dbReference type="SMART" id="SM01080"/>
    </source>
</evidence>
<keyword evidence="1" id="KW-1133">Transmembrane helix</keyword>
<comment type="caution">
    <text evidence="3">The sequence shown here is derived from an EMBL/GenBank/DDBJ whole genome shotgun (WGS) entry which is preliminary data.</text>
</comment>
<keyword evidence="1" id="KW-0812">Transmembrane</keyword>
<protein>
    <submittedName>
        <fullName evidence="3">CHASE2 domain-containing protein</fullName>
    </submittedName>
</protein>
<dbReference type="Proteomes" id="UP001232992">
    <property type="component" value="Unassembled WGS sequence"/>
</dbReference>
<reference evidence="3 4" key="1">
    <citation type="submission" date="2023-01" db="EMBL/GenBank/DDBJ databases">
        <title>Novel diversity within Roseofilum (Cyanobacteria; Desertifilaceae) from marine benthic mats with descriptions of four novel species.</title>
        <authorList>
            <person name="Wang Y."/>
            <person name="Berthold D.E."/>
            <person name="Hu J."/>
            <person name="Lefler F.W."/>
            <person name="Laughinghouse H.D. IV."/>
        </authorList>
    </citation>
    <scope>NUCLEOTIDE SEQUENCE [LARGE SCALE GENOMIC DNA]</scope>
    <source>
        <strain evidence="3 4">BLCC-M143</strain>
    </source>
</reference>
<dbReference type="Pfam" id="PF05226">
    <property type="entry name" value="CHASE2"/>
    <property type="match status" value="1"/>
</dbReference>
<evidence type="ECO:0000313" key="4">
    <source>
        <dbReference type="Proteomes" id="UP001232992"/>
    </source>
</evidence>
<evidence type="ECO:0000256" key="1">
    <source>
        <dbReference type="SAM" id="Phobius"/>
    </source>
</evidence>